<evidence type="ECO:0000256" key="2">
    <source>
        <dbReference type="ARBA" id="ARBA00005974"/>
    </source>
</evidence>
<dbReference type="PANTHER" id="PTHR11153">
    <property type="entry name" value="SIDEROFLEXIN"/>
    <property type="match status" value="1"/>
</dbReference>
<comment type="similarity">
    <text evidence="2">Belongs to the sideroflexin family.</text>
</comment>
<dbReference type="InterPro" id="IPR004686">
    <property type="entry name" value="Mtc"/>
</dbReference>
<evidence type="ECO:0000256" key="7">
    <source>
        <dbReference type="ARBA" id="ARBA00023128"/>
    </source>
</evidence>
<dbReference type="AlphaFoldDB" id="A0A9P0G532"/>
<dbReference type="EMBL" id="OU963870">
    <property type="protein sequence ID" value="CAH0777902.1"/>
    <property type="molecule type" value="Genomic_DNA"/>
</dbReference>
<evidence type="ECO:0000256" key="3">
    <source>
        <dbReference type="ARBA" id="ARBA00022448"/>
    </source>
</evidence>
<accession>A0A9P0G532</accession>
<gene>
    <name evidence="10" type="ORF">BEMITA_LOCUS13796</name>
</gene>
<reference evidence="10" key="1">
    <citation type="submission" date="2021-12" db="EMBL/GenBank/DDBJ databases">
        <authorList>
            <person name="King R."/>
        </authorList>
    </citation>
    <scope>NUCLEOTIDE SEQUENCE</scope>
</reference>
<protein>
    <submittedName>
        <fullName evidence="10">Uncharacterized protein</fullName>
    </submittedName>
</protein>
<proteinExistence type="inferred from homology"/>
<dbReference type="PANTHER" id="PTHR11153:SF14">
    <property type="entry name" value="SIDEROFLEXIN-2"/>
    <property type="match status" value="1"/>
</dbReference>
<dbReference type="GO" id="GO:0140300">
    <property type="term" value="P:serine import into mitochondrion"/>
    <property type="evidence" value="ECO:0007669"/>
    <property type="project" value="TreeGrafter"/>
</dbReference>
<evidence type="ECO:0000313" key="10">
    <source>
        <dbReference type="EMBL" id="CAH0777902.1"/>
    </source>
</evidence>
<evidence type="ECO:0000256" key="8">
    <source>
        <dbReference type="ARBA" id="ARBA00023136"/>
    </source>
</evidence>
<dbReference type="Proteomes" id="UP001152759">
    <property type="component" value="Chromosome 9"/>
</dbReference>
<keyword evidence="11" id="KW-1185">Reference proteome</keyword>
<feature type="transmembrane region" description="Helical" evidence="9">
    <location>
        <begin position="241"/>
        <end position="262"/>
    </location>
</feature>
<evidence type="ECO:0000256" key="5">
    <source>
        <dbReference type="ARBA" id="ARBA00022970"/>
    </source>
</evidence>
<name>A0A9P0G532_BEMTA</name>
<keyword evidence="7" id="KW-0496">Mitochondrion</keyword>
<keyword evidence="8 9" id="KW-0472">Membrane</keyword>
<dbReference type="Pfam" id="PF03820">
    <property type="entry name" value="SFXNs"/>
    <property type="match status" value="1"/>
</dbReference>
<keyword evidence="6 9" id="KW-1133">Transmembrane helix</keyword>
<dbReference type="GO" id="GO:0015075">
    <property type="term" value="F:monoatomic ion transmembrane transporter activity"/>
    <property type="evidence" value="ECO:0007669"/>
    <property type="project" value="InterPro"/>
</dbReference>
<evidence type="ECO:0000256" key="6">
    <source>
        <dbReference type="ARBA" id="ARBA00022989"/>
    </source>
</evidence>
<evidence type="ECO:0000313" key="11">
    <source>
        <dbReference type="Proteomes" id="UP001152759"/>
    </source>
</evidence>
<evidence type="ECO:0000256" key="9">
    <source>
        <dbReference type="SAM" id="Phobius"/>
    </source>
</evidence>
<feature type="transmembrane region" description="Helical" evidence="9">
    <location>
        <begin position="274"/>
        <end position="298"/>
    </location>
</feature>
<keyword evidence="3" id="KW-0813">Transport</keyword>
<keyword evidence="4 9" id="KW-0812">Transmembrane</keyword>
<keyword evidence="5" id="KW-0029">Amino-acid transport</keyword>
<organism evidence="10 11">
    <name type="scientific">Bemisia tabaci</name>
    <name type="common">Sweetpotato whitefly</name>
    <name type="synonym">Aleurodes tabaci</name>
    <dbReference type="NCBI Taxonomy" id="7038"/>
    <lineage>
        <taxon>Eukaryota</taxon>
        <taxon>Metazoa</taxon>
        <taxon>Ecdysozoa</taxon>
        <taxon>Arthropoda</taxon>
        <taxon>Hexapoda</taxon>
        <taxon>Insecta</taxon>
        <taxon>Pterygota</taxon>
        <taxon>Neoptera</taxon>
        <taxon>Paraneoptera</taxon>
        <taxon>Hemiptera</taxon>
        <taxon>Sternorrhyncha</taxon>
        <taxon>Aleyrodoidea</taxon>
        <taxon>Aleyrodidae</taxon>
        <taxon>Aleyrodinae</taxon>
        <taxon>Bemisia</taxon>
    </lineage>
</organism>
<comment type="subcellular location">
    <subcellularLocation>
        <location evidence="1">Mitochondrion membrane</location>
        <topology evidence="1">Multi-pass membrane protein</topology>
    </subcellularLocation>
</comment>
<dbReference type="GO" id="GO:0005743">
    <property type="term" value="C:mitochondrial inner membrane"/>
    <property type="evidence" value="ECO:0007669"/>
    <property type="project" value="TreeGrafter"/>
</dbReference>
<evidence type="ECO:0000256" key="1">
    <source>
        <dbReference type="ARBA" id="ARBA00004225"/>
    </source>
</evidence>
<evidence type="ECO:0000256" key="4">
    <source>
        <dbReference type="ARBA" id="ARBA00022692"/>
    </source>
</evidence>
<sequence length="345" mass="38586">MSSRNNCQRRLDVRASPWDLRSFNGRWHYYAWITDPRLTLIGSWTIDDATKLLELYEREKEPSGTTPELIGYAKRLHEGCVHPETGCRIPRMVRFSSVPIVQTALTAAMVTFCRSMPQVWFWQLVHNGYHAYVNQANGNGTAPRTPVGQAVALGSATVVASVVAVPFKATLSRALCHSRLNVCHHRFCTLIPLTVVMLSQAVSVPLSRQYELQHGVEVHNEEGERFGASKAAAALGISQTAISRMILFAPSMLLVPLMTMTLQRQPFLRRSKFIIPAIQVVVSSALFTLMVPLSLALFSPTARLDLETLKKFDPEIYESVMRSTQRNGFLSKPIPCTHVYFSKGL</sequence>